<dbReference type="EMBL" id="SISG01000001">
    <property type="protein sequence ID" value="TBN56594.1"/>
    <property type="molecule type" value="Genomic_DNA"/>
</dbReference>
<dbReference type="InterPro" id="IPR011659">
    <property type="entry name" value="WD40"/>
</dbReference>
<dbReference type="RefSeq" id="WP_130980704.1">
    <property type="nucleotide sequence ID" value="NZ_SISG01000001.1"/>
</dbReference>
<keyword evidence="2" id="KW-0720">Serine protease</keyword>
<evidence type="ECO:0000256" key="2">
    <source>
        <dbReference type="ARBA" id="ARBA00022825"/>
    </source>
</evidence>
<dbReference type="SUPFAM" id="SSF82171">
    <property type="entry name" value="DPP6 N-terminal domain-like"/>
    <property type="match status" value="1"/>
</dbReference>
<dbReference type="AlphaFoldDB" id="A0A4Q9GRB3"/>
<keyword evidence="5" id="KW-1185">Reference proteome</keyword>
<keyword evidence="1" id="KW-0378">Hydrolase</keyword>
<dbReference type="Gene3D" id="3.40.50.1820">
    <property type="entry name" value="alpha/beta hydrolase"/>
    <property type="match status" value="1"/>
</dbReference>
<proteinExistence type="predicted"/>
<dbReference type="PANTHER" id="PTHR42776">
    <property type="entry name" value="SERINE PEPTIDASE S9 FAMILY MEMBER"/>
    <property type="match status" value="1"/>
</dbReference>
<dbReference type="Pfam" id="PF00326">
    <property type="entry name" value="Peptidase_S9"/>
    <property type="match status" value="1"/>
</dbReference>
<evidence type="ECO:0000313" key="4">
    <source>
        <dbReference type="EMBL" id="TBN56594.1"/>
    </source>
</evidence>
<accession>A0A4Q9GRB3</accession>
<dbReference type="Proteomes" id="UP000294194">
    <property type="component" value="Unassembled WGS sequence"/>
</dbReference>
<dbReference type="Pfam" id="PF07676">
    <property type="entry name" value="PD40"/>
    <property type="match status" value="1"/>
</dbReference>
<protein>
    <submittedName>
        <fullName evidence="4">S9 family peptidase</fullName>
    </submittedName>
</protein>
<comment type="caution">
    <text evidence="4">The sequence shown here is derived from an EMBL/GenBank/DDBJ whole genome shotgun (WGS) entry which is preliminary data.</text>
</comment>
<name>A0A4Q9GRB3_9MICO</name>
<dbReference type="InterPro" id="IPR011042">
    <property type="entry name" value="6-blade_b-propeller_TolB-like"/>
</dbReference>
<dbReference type="GO" id="GO:0006508">
    <property type="term" value="P:proteolysis"/>
    <property type="evidence" value="ECO:0007669"/>
    <property type="project" value="InterPro"/>
</dbReference>
<dbReference type="SUPFAM" id="SSF53474">
    <property type="entry name" value="alpha/beta-Hydrolases"/>
    <property type="match status" value="1"/>
</dbReference>
<organism evidence="4 5">
    <name type="scientific">Glaciihabitans arcticus</name>
    <dbReference type="NCBI Taxonomy" id="2668039"/>
    <lineage>
        <taxon>Bacteria</taxon>
        <taxon>Bacillati</taxon>
        <taxon>Actinomycetota</taxon>
        <taxon>Actinomycetes</taxon>
        <taxon>Micrococcales</taxon>
        <taxon>Microbacteriaceae</taxon>
        <taxon>Glaciihabitans</taxon>
    </lineage>
</organism>
<dbReference type="GO" id="GO:0004252">
    <property type="term" value="F:serine-type endopeptidase activity"/>
    <property type="evidence" value="ECO:0007669"/>
    <property type="project" value="TreeGrafter"/>
</dbReference>
<sequence length="656" mass="69234">MKAIELPLLVSVSAPSLDPTGTTVVFSTTRPDLGADATVGQLWVASTDGSALPRRLTRGFRDTAPAFSPDGALIAFLRASSGGAAQLHLVAATGGEPLRLTDRALGVSAFRWSRDGTALAFTSRDPQHGRYGTVDGLDAGAESPRRITTLRYKSNGTGYTRDRRVQLFVLDVPPIDGEPDYPAAPSVLGAAAPSVTSAVQLTSADADVGSFDWRGNDLIYVSALHDERDVDLRSQLWQVPRSGGAARQLSDPGSPLSFGAVAVTADDTIFVTAQNMGASGRDFVGRSAGVYSLDGSRAALLSPVDEDFGEAGTTLTPHGEASVIAARRTRGRAQLHEISATGSRALTTGDVLVSGEDSSGGTIAVSFATPQSSGEIAVLAGDDLRMLTDFGAAAREAGILPSRELEIEAADGSLVHGWVTAPAGEGPHPVLLMIHGGPFSSYGVGLFDETQVYADAGYAVVYCNPRGAAGYGEAHGRATLKRMGTLDYTDVIDFLDGAIAAEPSLDGKRVGILGGSYGGYLTAWTIAHDDRFAAAIVERGFLDPEVFPGTSDIGDFFGQEYLGTDPEAIRAQSPQAVAHLVTTPTFVIHSSDDLRCPLGQAERYYATLKGRGVESELLIFPGENHELTRSGRPRHRVERFDAILEWWSRYLPVERG</sequence>
<dbReference type="PANTHER" id="PTHR42776:SF27">
    <property type="entry name" value="DIPEPTIDYL PEPTIDASE FAMILY MEMBER 6"/>
    <property type="match status" value="1"/>
</dbReference>
<evidence type="ECO:0000259" key="3">
    <source>
        <dbReference type="Pfam" id="PF00326"/>
    </source>
</evidence>
<evidence type="ECO:0000256" key="1">
    <source>
        <dbReference type="ARBA" id="ARBA00022801"/>
    </source>
</evidence>
<dbReference type="Gene3D" id="2.120.10.30">
    <property type="entry name" value="TolB, C-terminal domain"/>
    <property type="match status" value="1"/>
</dbReference>
<dbReference type="InterPro" id="IPR029058">
    <property type="entry name" value="AB_hydrolase_fold"/>
</dbReference>
<gene>
    <name evidence="4" type="ORF">EYE40_03815</name>
</gene>
<keyword evidence="2" id="KW-0645">Protease</keyword>
<feature type="domain" description="Peptidase S9 prolyl oligopeptidase catalytic" evidence="3">
    <location>
        <begin position="449"/>
        <end position="651"/>
    </location>
</feature>
<dbReference type="InterPro" id="IPR001375">
    <property type="entry name" value="Peptidase_S9_cat"/>
</dbReference>
<reference evidence="5" key="1">
    <citation type="submission" date="2019-02" db="EMBL/GenBank/DDBJ databases">
        <title>Glaciihabitans arcticus sp. nov., a psychrotolerant bacterium isolated from polar soil.</title>
        <authorList>
            <person name="Dahal R.H."/>
        </authorList>
    </citation>
    <scope>NUCLEOTIDE SEQUENCE [LARGE SCALE GENOMIC DNA]</scope>
    <source>
        <strain evidence="5">RP-3-7</strain>
    </source>
</reference>
<evidence type="ECO:0000313" key="5">
    <source>
        <dbReference type="Proteomes" id="UP000294194"/>
    </source>
</evidence>